<organism evidence="2 3">
    <name type="scientific">Solemya velum gill symbiont</name>
    <dbReference type="NCBI Taxonomy" id="2340"/>
    <lineage>
        <taxon>Bacteria</taxon>
        <taxon>Pseudomonadati</taxon>
        <taxon>Pseudomonadota</taxon>
        <taxon>Gammaproteobacteria</taxon>
        <taxon>sulfur-oxidizing symbionts</taxon>
    </lineage>
</organism>
<proteinExistence type="predicted"/>
<evidence type="ECO:0000313" key="2">
    <source>
        <dbReference type="EMBL" id="KHF26039.1"/>
    </source>
</evidence>
<keyword evidence="1" id="KW-0812">Transmembrane</keyword>
<dbReference type="STRING" id="2340.JV46_14050"/>
<protein>
    <submittedName>
        <fullName evidence="2">Uncharacterized protein</fullName>
    </submittedName>
</protein>
<keyword evidence="1" id="KW-1133">Transmembrane helix</keyword>
<dbReference type="EMBL" id="JRAA01000001">
    <property type="protein sequence ID" value="KHF26039.1"/>
    <property type="molecule type" value="Genomic_DNA"/>
</dbReference>
<evidence type="ECO:0000313" key="3">
    <source>
        <dbReference type="Proteomes" id="UP000030856"/>
    </source>
</evidence>
<feature type="transmembrane region" description="Helical" evidence="1">
    <location>
        <begin position="32"/>
        <end position="50"/>
    </location>
</feature>
<keyword evidence="1" id="KW-0472">Membrane</keyword>
<evidence type="ECO:0000256" key="1">
    <source>
        <dbReference type="SAM" id="Phobius"/>
    </source>
</evidence>
<comment type="caution">
    <text evidence="2">The sequence shown here is derived from an EMBL/GenBank/DDBJ whole genome shotgun (WGS) entry which is preliminary data.</text>
</comment>
<dbReference type="Proteomes" id="UP000030856">
    <property type="component" value="Unassembled WGS sequence"/>
</dbReference>
<name>A0A0B0HDP4_SOVGS</name>
<sequence length="60" mass="6614">MTNYICGLIAIVISSLFIGGLAYSIWDNTESIAFPVIAILVLLMIYRSSYDEIKDGPDNV</sequence>
<dbReference type="AlphaFoldDB" id="A0A0B0HDP4"/>
<accession>A0A0B0HDP4</accession>
<reference evidence="2 3" key="1">
    <citation type="journal article" date="2014" name="BMC Genomics">
        <title>The genome of the intracellular bacterium of the coastal bivalve, Solemya velum: a blueprint for thriving in and out of symbiosis.</title>
        <authorList>
            <person name="Dmytrenko O."/>
            <person name="Russell S.L."/>
            <person name="Loo W.T."/>
            <person name="Fontanez K.M."/>
            <person name="Liao L."/>
            <person name="Roeselers G."/>
            <person name="Sharma R."/>
            <person name="Stewart F.J."/>
            <person name="Newton I.L."/>
            <person name="Woyke T."/>
            <person name="Wu D."/>
            <person name="Lang J.M."/>
            <person name="Eisen J.A."/>
            <person name="Cavanaugh C.M."/>
        </authorList>
    </citation>
    <scope>NUCLEOTIDE SEQUENCE [LARGE SCALE GENOMIC DNA]</scope>
    <source>
        <strain evidence="2 3">WH</strain>
    </source>
</reference>
<dbReference type="OrthoDB" id="9919862at2"/>
<gene>
    <name evidence="2" type="ORF">JV46_14050</name>
</gene>
<dbReference type="RefSeq" id="WP_043115761.1">
    <property type="nucleotide sequence ID" value="NZ_JRAA01000001.1"/>
</dbReference>
<keyword evidence="3" id="KW-1185">Reference proteome</keyword>
<feature type="transmembrane region" description="Helical" evidence="1">
    <location>
        <begin position="7"/>
        <end position="26"/>
    </location>
</feature>